<dbReference type="GO" id="GO:0003677">
    <property type="term" value="F:DNA binding"/>
    <property type="evidence" value="ECO:0007669"/>
    <property type="project" value="UniProtKB-KW"/>
</dbReference>
<dbReference type="InterPro" id="IPR050679">
    <property type="entry name" value="Bact_HTH_transcr_reg"/>
</dbReference>
<dbReference type="AlphaFoldDB" id="A0A2U1T330"/>
<dbReference type="PANTHER" id="PTHR44846">
    <property type="entry name" value="MANNOSYL-D-GLYCERATE TRANSPORT/METABOLISM SYSTEM REPRESSOR MNGR-RELATED"/>
    <property type="match status" value="1"/>
</dbReference>
<feature type="domain" description="HTH gntR-type" evidence="4">
    <location>
        <begin position="5"/>
        <end position="73"/>
    </location>
</feature>
<dbReference type="EMBL" id="QEEX01000001">
    <property type="protein sequence ID" value="PWB98291.1"/>
    <property type="molecule type" value="Genomic_DNA"/>
</dbReference>
<dbReference type="GO" id="GO:0045892">
    <property type="term" value="P:negative regulation of DNA-templated transcription"/>
    <property type="evidence" value="ECO:0007669"/>
    <property type="project" value="TreeGrafter"/>
</dbReference>
<dbReference type="Pfam" id="PF00392">
    <property type="entry name" value="GntR"/>
    <property type="match status" value="1"/>
</dbReference>
<protein>
    <recommendedName>
        <fullName evidence="4">HTH gntR-type domain-containing protein</fullName>
    </recommendedName>
</protein>
<dbReference type="InterPro" id="IPR036388">
    <property type="entry name" value="WH-like_DNA-bd_sf"/>
</dbReference>
<dbReference type="RefSeq" id="WP_108998024.1">
    <property type="nucleotide sequence ID" value="NZ_QEEX01000001.1"/>
</dbReference>
<dbReference type="InterPro" id="IPR036390">
    <property type="entry name" value="WH_DNA-bd_sf"/>
</dbReference>
<keyword evidence="2" id="KW-0238">DNA-binding</keyword>
<keyword evidence="1" id="KW-0805">Transcription regulation</keyword>
<dbReference type="SUPFAM" id="SSF64288">
    <property type="entry name" value="Chorismate lyase-like"/>
    <property type="match status" value="1"/>
</dbReference>
<dbReference type="SMART" id="SM00345">
    <property type="entry name" value="HTH_GNTR"/>
    <property type="match status" value="1"/>
</dbReference>
<organism evidence="5 6">
    <name type="scientific">Homoserinimonas hongtaonis</name>
    <dbReference type="NCBI Taxonomy" id="2079791"/>
    <lineage>
        <taxon>Bacteria</taxon>
        <taxon>Bacillati</taxon>
        <taxon>Actinomycetota</taxon>
        <taxon>Actinomycetes</taxon>
        <taxon>Micrococcales</taxon>
        <taxon>Microbacteriaceae</taxon>
        <taxon>Homoserinimonas</taxon>
    </lineage>
</organism>
<keyword evidence="3" id="KW-0804">Transcription</keyword>
<dbReference type="Proteomes" id="UP000244978">
    <property type="component" value="Unassembled WGS sequence"/>
</dbReference>
<evidence type="ECO:0000259" key="4">
    <source>
        <dbReference type="PROSITE" id="PS50949"/>
    </source>
</evidence>
<dbReference type="Gene3D" id="3.40.1410.10">
    <property type="entry name" value="Chorismate lyase-like"/>
    <property type="match status" value="1"/>
</dbReference>
<sequence length="243" mass="26768">MTDDAPDELERLRRGVLRIAREADAASEALPGENELARRLGVNRPQVRRALALLEQQGIVRRQQGAATTVDPVALRMGVRLEEQTEHSELLARLGYTPSVELLDSAIVDLPTSLRRNLSPRVPGRALRAVKRWRADGVAAMVAENHLALRDGFDGDLDPAASVFEAAAEVWGEELLWEIATPGLQTLDGDAAARLELEPGSPCLTLEIIGVVRSGLRVLHAFEWHHPSIVRYSLVRTIPAPWR</sequence>
<evidence type="ECO:0000256" key="1">
    <source>
        <dbReference type="ARBA" id="ARBA00023015"/>
    </source>
</evidence>
<dbReference type="PROSITE" id="PS50949">
    <property type="entry name" value="HTH_GNTR"/>
    <property type="match status" value="1"/>
</dbReference>
<evidence type="ECO:0000256" key="3">
    <source>
        <dbReference type="ARBA" id="ARBA00023163"/>
    </source>
</evidence>
<dbReference type="Gene3D" id="1.10.10.10">
    <property type="entry name" value="Winged helix-like DNA-binding domain superfamily/Winged helix DNA-binding domain"/>
    <property type="match status" value="1"/>
</dbReference>
<keyword evidence="6" id="KW-1185">Reference proteome</keyword>
<name>A0A2U1T330_9MICO</name>
<accession>A0A2U1T330</accession>
<reference evidence="6" key="1">
    <citation type="submission" date="2018-04" db="EMBL/GenBank/DDBJ databases">
        <authorList>
            <person name="Liu S."/>
            <person name="Wang Z."/>
            <person name="Li J."/>
        </authorList>
    </citation>
    <scope>NUCLEOTIDE SEQUENCE [LARGE SCALE GENOMIC DNA]</scope>
    <source>
        <strain evidence="6">S1194</strain>
    </source>
</reference>
<dbReference type="InterPro" id="IPR000524">
    <property type="entry name" value="Tscrpt_reg_HTH_GntR"/>
</dbReference>
<dbReference type="SUPFAM" id="SSF46785">
    <property type="entry name" value="Winged helix' DNA-binding domain"/>
    <property type="match status" value="1"/>
</dbReference>
<dbReference type="GO" id="GO:0003700">
    <property type="term" value="F:DNA-binding transcription factor activity"/>
    <property type="evidence" value="ECO:0007669"/>
    <property type="project" value="InterPro"/>
</dbReference>
<dbReference type="PRINTS" id="PR00035">
    <property type="entry name" value="HTHGNTR"/>
</dbReference>
<dbReference type="InterPro" id="IPR028978">
    <property type="entry name" value="Chorismate_lyase_/UTRA_dom_sf"/>
</dbReference>
<dbReference type="SMART" id="SM00866">
    <property type="entry name" value="UTRA"/>
    <property type="match status" value="1"/>
</dbReference>
<evidence type="ECO:0000313" key="5">
    <source>
        <dbReference type="EMBL" id="PWB98291.1"/>
    </source>
</evidence>
<dbReference type="PANTHER" id="PTHR44846:SF1">
    <property type="entry name" value="MANNOSYL-D-GLYCERATE TRANSPORT_METABOLISM SYSTEM REPRESSOR MNGR-RELATED"/>
    <property type="match status" value="1"/>
</dbReference>
<gene>
    <name evidence="5" type="ORF">DF220_10960</name>
</gene>
<proteinExistence type="predicted"/>
<evidence type="ECO:0000256" key="2">
    <source>
        <dbReference type="ARBA" id="ARBA00023125"/>
    </source>
</evidence>
<comment type="caution">
    <text evidence="5">The sequence shown here is derived from an EMBL/GenBank/DDBJ whole genome shotgun (WGS) entry which is preliminary data.</text>
</comment>
<dbReference type="InterPro" id="IPR011663">
    <property type="entry name" value="UTRA"/>
</dbReference>
<evidence type="ECO:0000313" key="6">
    <source>
        <dbReference type="Proteomes" id="UP000244978"/>
    </source>
</evidence>